<organism evidence="11 12">
    <name type="scientific">Heterobasidion irregulare (strain TC 32-1)</name>
    <dbReference type="NCBI Taxonomy" id="747525"/>
    <lineage>
        <taxon>Eukaryota</taxon>
        <taxon>Fungi</taxon>
        <taxon>Dikarya</taxon>
        <taxon>Basidiomycota</taxon>
        <taxon>Agaricomycotina</taxon>
        <taxon>Agaricomycetes</taxon>
        <taxon>Russulales</taxon>
        <taxon>Bondarzewiaceae</taxon>
        <taxon>Heterobasidion</taxon>
        <taxon>Heterobasidion annosum species complex</taxon>
    </lineage>
</organism>
<evidence type="ECO:0000256" key="6">
    <source>
        <dbReference type="ARBA" id="ARBA00023002"/>
    </source>
</evidence>
<dbReference type="Gene3D" id="1.10.630.10">
    <property type="entry name" value="Cytochrome P450"/>
    <property type="match status" value="1"/>
</dbReference>
<keyword evidence="8 10" id="KW-0503">Monooxygenase</keyword>
<dbReference type="EMBL" id="KI925463">
    <property type="protein sequence ID" value="ETW77257.1"/>
    <property type="molecule type" value="Genomic_DNA"/>
</dbReference>
<dbReference type="CDD" id="cd11065">
    <property type="entry name" value="CYP64-like"/>
    <property type="match status" value="1"/>
</dbReference>
<evidence type="ECO:0000256" key="2">
    <source>
        <dbReference type="ARBA" id="ARBA00005179"/>
    </source>
</evidence>
<dbReference type="Proteomes" id="UP000030671">
    <property type="component" value="Unassembled WGS sequence"/>
</dbReference>
<keyword evidence="4 9" id="KW-0349">Heme</keyword>
<dbReference type="InterPro" id="IPR002401">
    <property type="entry name" value="Cyt_P450_E_grp-I"/>
</dbReference>
<dbReference type="STRING" id="747525.W4JUN5"/>
<dbReference type="GO" id="GO:0016705">
    <property type="term" value="F:oxidoreductase activity, acting on paired donors, with incorporation or reduction of molecular oxygen"/>
    <property type="evidence" value="ECO:0007669"/>
    <property type="project" value="InterPro"/>
</dbReference>
<dbReference type="PRINTS" id="PR00463">
    <property type="entry name" value="EP450I"/>
</dbReference>
<dbReference type="PANTHER" id="PTHR46300">
    <property type="entry name" value="P450, PUTATIVE (EUROFUNG)-RELATED-RELATED"/>
    <property type="match status" value="1"/>
</dbReference>
<evidence type="ECO:0000313" key="12">
    <source>
        <dbReference type="Proteomes" id="UP000030671"/>
    </source>
</evidence>
<dbReference type="GO" id="GO:0005506">
    <property type="term" value="F:iron ion binding"/>
    <property type="evidence" value="ECO:0007669"/>
    <property type="project" value="InterPro"/>
</dbReference>
<dbReference type="PROSITE" id="PS00086">
    <property type="entry name" value="CYTOCHROME_P450"/>
    <property type="match status" value="1"/>
</dbReference>
<dbReference type="OrthoDB" id="2789670at2759"/>
<dbReference type="GO" id="GO:0020037">
    <property type="term" value="F:heme binding"/>
    <property type="evidence" value="ECO:0007669"/>
    <property type="project" value="InterPro"/>
</dbReference>
<dbReference type="InterPro" id="IPR001128">
    <property type="entry name" value="Cyt_P450"/>
</dbReference>
<evidence type="ECO:0000313" key="11">
    <source>
        <dbReference type="EMBL" id="ETW77257.1"/>
    </source>
</evidence>
<proteinExistence type="inferred from homology"/>
<keyword evidence="12" id="KW-1185">Reference proteome</keyword>
<accession>W4JUN5</accession>
<dbReference type="InterPro" id="IPR050364">
    <property type="entry name" value="Cytochrome_P450_fung"/>
</dbReference>
<evidence type="ECO:0000256" key="1">
    <source>
        <dbReference type="ARBA" id="ARBA00001971"/>
    </source>
</evidence>
<evidence type="ECO:0000256" key="5">
    <source>
        <dbReference type="ARBA" id="ARBA00022723"/>
    </source>
</evidence>
<reference evidence="11 12" key="1">
    <citation type="journal article" date="2012" name="New Phytol.">
        <title>Insight into trade-off between wood decay and parasitism from the genome of a fungal forest pathogen.</title>
        <authorList>
            <person name="Olson A."/>
            <person name="Aerts A."/>
            <person name="Asiegbu F."/>
            <person name="Belbahri L."/>
            <person name="Bouzid O."/>
            <person name="Broberg A."/>
            <person name="Canback B."/>
            <person name="Coutinho P.M."/>
            <person name="Cullen D."/>
            <person name="Dalman K."/>
            <person name="Deflorio G."/>
            <person name="van Diepen L.T."/>
            <person name="Dunand C."/>
            <person name="Duplessis S."/>
            <person name="Durling M."/>
            <person name="Gonthier P."/>
            <person name="Grimwood J."/>
            <person name="Fossdal C.G."/>
            <person name="Hansson D."/>
            <person name="Henrissat B."/>
            <person name="Hietala A."/>
            <person name="Himmelstrand K."/>
            <person name="Hoffmeister D."/>
            <person name="Hogberg N."/>
            <person name="James T.Y."/>
            <person name="Karlsson M."/>
            <person name="Kohler A."/>
            <person name="Kues U."/>
            <person name="Lee Y.H."/>
            <person name="Lin Y.C."/>
            <person name="Lind M."/>
            <person name="Lindquist E."/>
            <person name="Lombard V."/>
            <person name="Lucas S."/>
            <person name="Lunden K."/>
            <person name="Morin E."/>
            <person name="Murat C."/>
            <person name="Park J."/>
            <person name="Raffaello T."/>
            <person name="Rouze P."/>
            <person name="Salamov A."/>
            <person name="Schmutz J."/>
            <person name="Solheim H."/>
            <person name="Stahlberg J."/>
            <person name="Velez H."/>
            <person name="de Vries R.P."/>
            <person name="Wiebenga A."/>
            <person name="Woodward S."/>
            <person name="Yakovlev I."/>
            <person name="Garbelotto M."/>
            <person name="Martin F."/>
            <person name="Grigoriev I.V."/>
            <person name="Stenlid J."/>
        </authorList>
    </citation>
    <scope>NUCLEOTIDE SEQUENCE [LARGE SCALE GENOMIC DNA]</scope>
    <source>
        <strain evidence="11 12">TC 32-1</strain>
    </source>
</reference>
<evidence type="ECO:0000256" key="9">
    <source>
        <dbReference type="PIRSR" id="PIRSR602401-1"/>
    </source>
</evidence>
<keyword evidence="7 9" id="KW-0408">Iron</keyword>
<evidence type="ECO:0000256" key="8">
    <source>
        <dbReference type="ARBA" id="ARBA00023033"/>
    </source>
</evidence>
<dbReference type="eggNOG" id="KOG0156">
    <property type="taxonomic scope" value="Eukaryota"/>
</dbReference>
<protein>
    <submittedName>
        <fullName evidence="11">Cytochrome P450 monooxygenase 92</fullName>
    </submittedName>
</protein>
<evidence type="ECO:0000256" key="3">
    <source>
        <dbReference type="ARBA" id="ARBA00010617"/>
    </source>
</evidence>
<feature type="binding site" description="axial binding residue" evidence="9">
    <location>
        <position position="443"/>
    </location>
    <ligand>
        <name>heme</name>
        <dbReference type="ChEBI" id="CHEBI:30413"/>
    </ligand>
    <ligandPart>
        <name>Fe</name>
        <dbReference type="ChEBI" id="CHEBI:18248"/>
    </ligandPart>
</feature>
<dbReference type="GeneID" id="20668488"/>
<dbReference type="HOGENOM" id="CLU_001570_2_3_1"/>
<name>W4JUN5_HETIT</name>
<keyword evidence="6 10" id="KW-0560">Oxidoreductase</keyword>
<dbReference type="KEGG" id="hir:HETIRDRAFT_174105"/>
<sequence>MLIKLADYAAVLFAFAILRVYLRRRTNPSGLPAPPGPKPLPIIGNILDIPTRSSWVTYARWAQIYGDIISLKVLGQTIVILNTPKVARDLFERRSSIYSDRPAFPAFEICHHRMNLNFNLSVKRYGNSWKIGRNMIDHSFRQSTSMTYRPMQMREVHRFLRKIVHCPDNVIDYCRQLTAAIIMSVTYGYKTTEPRDYFVELAEDAVERAIAAMLPGATIINTFPTLRHLPAWLPGLGLKREAIRKWQQVQETIDAPFEFAKGEIQKGSAEPSMVDECFTSFSNTGLTKTEEHILKEVAATTYLAGTDTMTSAISCLFKALTLSPDVQRRAQEELDTVIGRERLPTFDDRPQLPYVEAVCQELRRWRPVAPMALPHTTTEDDVYEGYFIPKGSQVLANVWAMFQNPAAYPDPDTFRPERFLSPDGTLIDDPALKAAFGFGRRVCPGRFLADATIWAAVASVLSVFTIRKAKDVEGRDIPVDDALTDHGLICHPTPFQFSIVPRDAQSKQLIAETNV</sequence>
<dbReference type="InterPro" id="IPR036396">
    <property type="entry name" value="Cyt_P450_sf"/>
</dbReference>
<dbReference type="Pfam" id="PF00067">
    <property type="entry name" value="p450"/>
    <property type="match status" value="1"/>
</dbReference>
<comment type="similarity">
    <text evidence="3 10">Belongs to the cytochrome P450 family.</text>
</comment>
<dbReference type="SUPFAM" id="SSF48264">
    <property type="entry name" value="Cytochrome P450"/>
    <property type="match status" value="1"/>
</dbReference>
<dbReference type="InterPro" id="IPR017972">
    <property type="entry name" value="Cyt_P450_CS"/>
</dbReference>
<dbReference type="InParanoid" id="W4JUN5"/>
<comment type="pathway">
    <text evidence="2">Secondary metabolite biosynthesis.</text>
</comment>
<dbReference type="GO" id="GO:0004497">
    <property type="term" value="F:monooxygenase activity"/>
    <property type="evidence" value="ECO:0007669"/>
    <property type="project" value="UniProtKB-KW"/>
</dbReference>
<evidence type="ECO:0000256" key="7">
    <source>
        <dbReference type="ARBA" id="ARBA00023004"/>
    </source>
</evidence>
<evidence type="ECO:0000256" key="4">
    <source>
        <dbReference type="ARBA" id="ARBA00022617"/>
    </source>
</evidence>
<keyword evidence="5 9" id="KW-0479">Metal-binding</keyword>
<dbReference type="RefSeq" id="XP_009550789.1">
    <property type="nucleotide sequence ID" value="XM_009552494.1"/>
</dbReference>
<evidence type="ECO:0000256" key="10">
    <source>
        <dbReference type="RuleBase" id="RU000461"/>
    </source>
</evidence>
<gene>
    <name evidence="11" type="primary">cpm92</name>
    <name evidence="11" type="ORF">HETIRDRAFT_174105</name>
</gene>
<dbReference type="AlphaFoldDB" id="W4JUN5"/>
<dbReference type="PANTHER" id="PTHR46300:SF7">
    <property type="entry name" value="P450, PUTATIVE (EUROFUNG)-RELATED"/>
    <property type="match status" value="1"/>
</dbReference>
<comment type="cofactor">
    <cofactor evidence="1 9">
        <name>heme</name>
        <dbReference type="ChEBI" id="CHEBI:30413"/>
    </cofactor>
</comment>